<feature type="domain" description="Cytochrome oxidase subunit II transmembrane region profile" evidence="12">
    <location>
        <begin position="1"/>
        <end position="34"/>
    </location>
</feature>
<keyword evidence="4" id="KW-1003">Cell membrane</keyword>
<evidence type="ECO:0000256" key="7">
    <source>
        <dbReference type="ARBA" id="ARBA00022692"/>
    </source>
</evidence>
<keyword evidence="5" id="KW-0488">Methylation</keyword>
<protein>
    <recommendedName>
        <fullName evidence="3">Type II secretion system protein H</fullName>
    </recommendedName>
    <alternativeName>
        <fullName evidence="11">General secretion pathway protein H</fullName>
    </alternativeName>
</protein>
<evidence type="ECO:0000256" key="4">
    <source>
        <dbReference type="ARBA" id="ARBA00022475"/>
    </source>
</evidence>
<evidence type="ECO:0000256" key="3">
    <source>
        <dbReference type="ARBA" id="ARBA00021549"/>
    </source>
</evidence>
<evidence type="ECO:0000256" key="9">
    <source>
        <dbReference type="ARBA" id="ARBA00023136"/>
    </source>
</evidence>
<keyword evidence="7" id="KW-0812">Transmembrane</keyword>
<dbReference type="Proteomes" id="UP001204851">
    <property type="component" value="Unassembled WGS sequence"/>
</dbReference>
<dbReference type="InterPro" id="IPR045584">
    <property type="entry name" value="Pilin-like"/>
</dbReference>
<evidence type="ECO:0000256" key="5">
    <source>
        <dbReference type="ARBA" id="ARBA00022481"/>
    </source>
</evidence>
<evidence type="ECO:0000256" key="8">
    <source>
        <dbReference type="ARBA" id="ARBA00022989"/>
    </source>
</evidence>
<dbReference type="InterPro" id="IPR011759">
    <property type="entry name" value="Cyt_c_oxidase_su2_TM_dom"/>
</dbReference>
<evidence type="ECO:0000259" key="12">
    <source>
        <dbReference type="PROSITE" id="PS50999"/>
    </source>
</evidence>
<comment type="similarity">
    <text evidence="10">Belongs to the GSP H family.</text>
</comment>
<evidence type="ECO:0000256" key="2">
    <source>
        <dbReference type="ARBA" id="ARBA00004377"/>
    </source>
</evidence>
<organism evidence="13 14">
    <name type="scientific">Ideonella oryzae</name>
    <dbReference type="NCBI Taxonomy" id="2937441"/>
    <lineage>
        <taxon>Bacteria</taxon>
        <taxon>Pseudomonadati</taxon>
        <taxon>Pseudomonadota</taxon>
        <taxon>Betaproteobacteria</taxon>
        <taxon>Burkholderiales</taxon>
        <taxon>Sphaerotilaceae</taxon>
        <taxon>Ideonella</taxon>
    </lineage>
</organism>
<dbReference type="PROSITE" id="PS50999">
    <property type="entry name" value="COX2_TM"/>
    <property type="match status" value="1"/>
</dbReference>
<dbReference type="Gene3D" id="3.55.40.10">
    <property type="entry name" value="minor pseudopilin epsh domain"/>
    <property type="match status" value="1"/>
</dbReference>
<keyword evidence="8" id="KW-1133">Transmembrane helix</keyword>
<comment type="subcellular location">
    <subcellularLocation>
        <location evidence="2">Cell inner membrane</location>
        <topology evidence="2">Single-pass membrane protein</topology>
    </subcellularLocation>
    <subcellularLocation>
        <location evidence="1">Membrane</location>
        <topology evidence="1">Multi-pass membrane protein</topology>
    </subcellularLocation>
</comment>
<sequence length="185" mass="19281">MTLIELMVSLAVLIILLMLAAPSFESLMATNKVRSTASEFETALAEARSQAIRQGKRVTVCKSSDGSACATSGDWSQGWITFVDTTRDDTDAVVDTGETVLTHGQAVSGGLIVVGGANVDQFVSYAPDGQAKLMNGDIQTGTLRVCSTSSTLDDDHRSRDLALSGTGRISVTQSTGVASSCDAPD</sequence>
<evidence type="ECO:0000256" key="6">
    <source>
        <dbReference type="ARBA" id="ARBA00022519"/>
    </source>
</evidence>
<dbReference type="InterPro" id="IPR022346">
    <property type="entry name" value="T2SS_GspH"/>
</dbReference>
<dbReference type="Pfam" id="PF12019">
    <property type="entry name" value="GspH"/>
    <property type="match status" value="1"/>
</dbReference>
<dbReference type="EMBL" id="JAMXMC010000009">
    <property type="protein sequence ID" value="MCO5978182.1"/>
    <property type="molecule type" value="Genomic_DNA"/>
</dbReference>
<keyword evidence="14" id="KW-1185">Reference proteome</keyword>
<reference evidence="13 14" key="1">
    <citation type="submission" date="2022-06" db="EMBL/GenBank/DDBJ databases">
        <title>Ideonella sp. NS12-5 Genome sequencing and assembly.</title>
        <authorList>
            <person name="Jung Y."/>
        </authorList>
    </citation>
    <scope>NUCLEOTIDE SEQUENCE [LARGE SCALE GENOMIC DNA]</scope>
    <source>
        <strain evidence="13 14">NS12-5</strain>
    </source>
</reference>
<evidence type="ECO:0000256" key="10">
    <source>
        <dbReference type="ARBA" id="ARBA00025772"/>
    </source>
</evidence>
<dbReference type="SUPFAM" id="SSF54523">
    <property type="entry name" value="Pili subunits"/>
    <property type="match status" value="1"/>
</dbReference>
<proteinExistence type="inferred from homology"/>
<evidence type="ECO:0000256" key="1">
    <source>
        <dbReference type="ARBA" id="ARBA00004141"/>
    </source>
</evidence>
<keyword evidence="9" id="KW-0472">Membrane</keyword>
<evidence type="ECO:0000313" key="14">
    <source>
        <dbReference type="Proteomes" id="UP001204851"/>
    </source>
</evidence>
<evidence type="ECO:0000256" key="11">
    <source>
        <dbReference type="ARBA" id="ARBA00030775"/>
    </source>
</evidence>
<comment type="caution">
    <text evidence="13">The sequence shown here is derived from an EMBL/GenBank/DDBJ whole genome shotgun (WGS) entry which is preliminary data.</text>
</comment>
<evidence type="ECO:0000313" key="13">
    <source>
        <dbReference type="EMBL" id="MCO5978182.1"/>
    </source>
</evidence>
<gene>
    <name evidence="13" type="ORF">M0L44_15900</name>
</gene>
<keyword evidence="6" id="KW-0997">Cell inner membrane</keyword>
<accession>A0ABT1BPN5</accession>
<name>A0ABT1BPN5_9BURK</name>